<keyword evidence="1 2" id="KW-0732">Signal</keyword>
<evidence type="ECO:0000313" key="3">
    <source>
        <dbReference type="EMBL" id="MDO7875197.1"/>
    </source>
</evidence>
<dbReference type="InterPro" id="IPR028994">
    <property type="entry name" value="Integrin_alpha_N"/>
</dbReference>
<dbReference type="NCBIfam" id="TIGR04183">
    <property type="entry name" value="Por_Secre_tail"/>
    <property type="match status" value="1"/>
</dbReference>
<gene>
    <name evidence="3" type="ORF">Q5H93_10680</name>
</gene>
<dbReference type="Proteomes" id="UP001176429">
    <property type="component" value="Unassembled WGS sequence"/>
</dbReference>
<organism evidence="3 4">
    <name type="scientific">Hymenobacter aranciens</name>
    <dbReference type="NCBI Taxonomy" id="3063996"/>
    <lineage>
        <taxon>Bacteria</taxon>
        <taxon>Pseudomonadati</taxon>
        <taxon>Bacteroidota</taxon>
        <taxon>Cytophagia</taxon>
        <taxon>Cytophagales</taxon>
        <taxon>Hymenobacteraceae</taxon>
        <taxon>Hymenobacter</taxon>
    </lineage>
</organism>
<evidence type="ECO:0000313" key="4">
    <source>
        <dbReference type="Proteomes" id="UP001176429"/>
    </source>
</evidence>
<accession>A0ABT9BAA0</accession>
<evidence type="ECO:0000256" key="2">
    <source>
        <dbReference type="SAM" id="SignalP"/>
    </source>
</evidence>
<dbReference type="Gene3D" id="2.130.10.130">
    <property type="entry name" value="Integrin alpha, N-terminal"/>
    <property type="match status" value="2"/>
</dbReference>
<comment type="caution">
    <text evidence="3">The sequence shown here is derived from an EMBL/GenBank/DDBJ whole genome shotgun (WGS) entry which is preliminary data.</text>
</comment>
<dbReference type="Pfam" id="PF13517">
    <property type="entry name" value="FG-GAP_3"/>
    <property type="match status" value="2"/>
</dbReference>
<dbReference type="InterPro" id="IPR026444">
    <property type="entry name" value="Secre_tail"/>
</dbReference>
<sequence>MLLPYSCAARLRSGRLLLALLLAPAAPALAQTGFAPGTPYPCGSNLPAKVVLGDVNGDGLADIVAGNQSGAAISVLLNQPAAAGTFGTPLRCPTGGGQPRGIALGDVNGDGRPDIVTANAAGGNVSVLLSLAPQSATFAPPTSYGSGGTQPTTVALGDVNGDGRPDIVTGDFVTGRVGVLLNQAGLPGTFGAVATFDGGVSRLTGVALGDVNGDGRPDIVTGSFGGGGIGVLLSTAPQAAQFSAPTTYVASGPADVVLHDVNGDGRLDILAADSYTDAVLVLLNQASLPGAFGAATSYSSGGRYPGYLAVRDVSGDGRADIVVGNEGAAPDPGSVGVLLGLPGQPGTFGAVVTYSSGDLGPFSIALGDVNGDGRPDAVTSNYRSTTVSVLLNSFPTAAATAAATVVDIYPNPAQAQFTVRLPAGFGPAQAELLNSLGQVVRQQALPAQVAVPTTGLPAGVYTLRLRPATGPALTRRVVLH</sequence>
<protein>
    <submittedName>
        <fullName evidence="3">T9SS type A sorting domain-containing protein</fullName>
    </submittedName>
</protein>
<proteinExistence type="predicted"/>
<dbReference type="EMBL" id="JAUQSY010000006">
    <property type="protein sequence ID" value="MDO7875197.1"/>
    <property type="molecule type" value="Genomic_DNA"/>
</dbReference>
<dbReference type="PANTHER" id="PTHR46580">
    <property type="entry name" value="SENSOR KINASE-RELATED"/>
    <property type="match status" value="1"/>
</dbReference>
<dbReference type="Pfam" id="PF01839">
    <property type="entry name" value="FG-GAP"/>
    <property type="match status" value="3"/>
</dbReference>
<dbReference type="RefSeq" id="WP_305006514.1">
    <property type="nucleotide sequence ID" value="NZ_JAUQSY010000006.1"/>
</dbReference>
<evidence type="ECO:0000256" key="1">
    <source>
        <dbReference type="ARBA" id="ARBA00022729"/>
    </source>
</evidence>
<keyword evidence="4" id="KW-1185">Reference proteome</keyword>
<name>A0ABT9BAA0_9BACT</name>
<feature type="signal peptide" evidence="2">
    <location>
        <begin position="1"/>
        <end position="30"/>
    </location>
</feature>
<feature type="chain" id="PRO_5045330115" evidence="2">
    <location>
        <begin position="31"/>
        <end position="480"/>
    </location>
</feature>
<dbReference type="InterPro" id="IPR013517">
    <property type="entry name" value="FG-GAP"/>
</dbReference>
<dbReference type="SUPFAM" id="SSF69318">
    <property type="entry name" value="Integrin alpha N-terminal domain"/>
    <property type="match status" value="1"/>
</dbReference>
<reference evidence="3" key="1">
    <citation type="submission" date="2023-07" db="EMBL/GenBank/DDBJ databases">
        <authorList>
            <person name="Kim M.K."/>
        </authorList>
    </citation>
    <scope>NUCLEOTIDE SEQUENCE</scope>
    <source>
        <strain evidence="3">ASUV-10-1</strain>
    </source>
</reference>